<evidence type="ECO:0000256" key="1">
    <source>
        <dbReference type="SAM" id="SignalP"/>
    </source>
</evidence>
<keyword evidence="3" id="KW-1185">Reference proteome</keyword>
<evidence type="ECO:0000313" key="2">
    <source>
        <dbReference type="EMBL" id="KAF9504997.1"/>
    </source>
</evidence>
<dbReference type="Proteomes" id="UP000886523">
    <property type="component" value="Unassembled WGS sequence"/>
</dbReference>
<dbReference type="EMBL" id="MU129179">
    <property type="protein sequence ID" value="KAF9504997.1"/>
    <property type="molecule type" value="Genomic_DNA"/>
</dbReference>
<gene>
    <name evidence="2" type="ORF">BS47DRAFT_1354503</name>
</gene>
<feature type="signal peptide" evidence="1">
    <location>
        <begin position="1"/>
        <end position="19"/>
    </location>
</feature>
<comment type="caution">
    <text evidence="2">The sequence shown here is derived from an EMBL/GenBank/DDBJ whole genome shotgun (WGS) entry which is preliminary data.</text>
</comment>
<dbReference type="OrthoDB" id="2310204at2759"/>
<evidence type="ECO:0000313" key="3">
    <source>
        <dbReference type="Proteomes" id="UP000886523"/>
    </source>
</evidence>
<name>A0A9P6DK83_9AGAM</name>
<feature type="chain" id="PRO_5040381451" evidence="1">
    <location>
        <begin position="20"/>
        <end position="225"/>
    </location>
</feature>
<protein>
    <submittedName>
        <fullName evidence="2">Uncharacterized protein</fullName>
    </submittedName>
</protein>
<reference evidence="2" key="1">
    <citation type="journal article" date="2020" name="Nat. Commun.">
        <title>Large-scale genome sequencing of mycorrhizal fungi provides insights into the early evolution of symbiotic traits.</title>
        <authorList>
            <person name="Miyauchi S."/>
            <person name="Kiss E."/>
            <person name="Kuo A."/>
            <person name="Drula E."/>
            <person name="Kohler A."/>
            <person name="Sanchez-Garcia M."/>
            <person name="Morin E."/>
            <person name="Andreopoulos B."/>
            <person name="Barry K.W."/>
            <person name="Bonito G."/>
            <person name="Buee M."/>
            <person name="Carver A."/>
            <person name="Chen C."/>
            <person name="Cichocki N."/>
            <person name="Clum A."/>
            <person name="Culley D."/>
            <person name="Crous P.W."/>
            <person name="Fauchery L."/>
            <person name="Girlanda M."/>
            <person name="Hayes R.D."/>
            <person name="Keri Z."/>
            <person name="LaButti K."/>
            <person name="Lipzen A."/>
            <person name="Lombard V."/>
            <person name="Magnuson J."/>
            <person name="Maillard F."/>
            <person name="Murat C."/>
            <person name="Nolan M."/>
            <person name="Ohm R.A."/>
            <person name="Pangilinan J."/>
            <person name="Pereira M.F."/>
            <person name="Perotto S."/>
            <person name="Peter M."/>
            <person name="Pfister S."/>
            <person name="Riley R."/>
            <person name="Sitrit Y."/>
            <person name="Stielow J.B."/>
            <person name="Szollosi G."/>
            <person name="Zifcakova L."/>
            <person name="Stursova M."/>
            <person name="Spatafora J.W."/>
            <person name="Tedersoo L."/>
            <person name="Vaario L.M."/>
            <person name="Yamada A."/>
            <person name="Yan M."/>
            <person name="Wang P."/>
            <person name="Xu J."/>
            <person name="Bruns T."/>
            <person name="Baldrian P."/>
            <person name="Vilgalys R."/>
            <person name="Dunand C."/>
            <person name="Henrissat B."/>
            <person name="Grigoriev I.V."/>
            <person name="Hibbett D."/>
            <person name="Nagy L.G."/>
            <person name="Martin F.M."/>
        </authorList>
    </citation>
    <scope>NUCLEOTIDE SEQUENCE</scope>
    <source>
        <strain evidence="2">UP504</strain>
    </source>
</reference>
<keyword evidence="1" id="KW-0732">Signal</keyword>
<sequence>MLVSLALLFGLSSFVLVSATPTKRVVAYINPAGNGGSMLDSSAGLGEPLNIIVSGLSSSDVLNIGGLENWAKSIQFTTTCFGVSLGGSQTANLGDGQGWVSQLAVLRYDFGDPGIGSCLESLAGGNHFRFWKQSTTGAYFLASSVEKWAGENHNIVPNGYDLGRDNIVSSIVGSASNGSGTTSYNGVTYLNIVEYVSGLLTPGSSGINHGISIDGRVAVITVTIQ</sequence>
<organism evidence="2 3">
    <name type="scientific">Hydnum rufescens UP504</name>
    <dbReference type="NCBI Taxonomy" id="1448309"/>
    <lineage>
        <taxon>Eukaryota</taxon>
        <taxon>Fungi</taxon>
        <taxon>Dikarya</taxon>
        <taxon>Basidiomycota</taxon>
        <taxon>Agaricomycotina</taxon>
        <taxon>Agaricomycetes</taxon>
        <taxon>Cantharellales</taxon>
        <taxon>Hydnaceae</taxon>
        <taxon>Hydnum</taxon>
    </lineage>
</organism>
<dbReference type="AlphaFoldDB" id="A0A9P6DK83"/>
<accession>A0A9P6DK83</accession>
<proteinExistence type="predicted"/>